<dbReference type="EMBL" id="CP066167">
    <property type="protein sequence ID" value="QQD17850.1"/>
    <property type="molecule type" value="Genomic_DNA"/>
</dbReference>
<reference evidence="4 5" key="1">
    <citation type="submission" date="2020-12" db="EMBL/GenBank/DDBJ databases">
        <authorList>
            <person name="Shan Y."/>
        </authorList>
    </citation>
    <scope>NUCLEOTIDE SEQUENCE [LARGE SCALE GENOMIC DNA]</scope>
    <source>
        <strain evidence="5">csc3.9</strain>
    </source>
</reference>
<dbReference type="SUPFAM" id="SSF49785">
    <property type="entry name" value="Galactose-binding domain-like"/>
    <property type="match status" value="1"/>
</dbReference>
<dbReference type="KEGG" id="snan:I6N98_16140"/>
<dbReference type="Pfam" id="PF08530">
    <property type="entry name" value="PepX_C"/>
    <property type="match status" value="1"/>
</dbReference>
<dbReference type="Gene3D" id="3.40.50.1820">
    <property type="entry name" value="alpha/beta hydrolase"/>
    <property type="match status" value="1"/>
</dbReference>
<evidence type="ECO:0000256" key="1">
    <source>
        <dbReference type="ARBA" id="ARBA00022801"/>
    </source>
</evidence>
<organism evidence="4 5">
    <name type="scientific">Spongiibacter nanhainus</name>
    <dbReference type="NCBI Taxonomy" id="2794344"/>
    <lineage>
        <taxon>Bacteria</taxon>
        <taxon>Pseudomonadati</taxon>
        <taxon>Pseudomonadota</taxon>
        <taxon>Gammaproteobacteria</taxon>
        <taxon>Cellvibrionales</taxon>
        <taxon>Spongiibacteraceae</taxon>
        <taxon>Spongiibacter</taxon>
    </lineage>
</organism>
<dbReference type="NCBIfam" id="TIGR00976">
    <property type="entry name" value="CocE_NonD"/>
    <property type="match status" value="2"/>
</dbReference>
<keyword evidence="2" id="KW-0732">Signal</keyword>
<evidence type="ECO:0000313" key="5">
    <source>
        <dbReference type="Proteomes" id="UP000596063"/>
    </source>
</evidence>
<dbReference type="InterPro" id="IPR005674">
    <property type="entry name" value="CocE/Ser_esterase"/>
</dbReference>
<dbReference type="AlphaFoldDB" id="A0A7T4QZW9"/>
<feature type="signal peptide" evidence="2">
    <location>
        <begin position="1"/>
        <end position="30"/>
    </location>
</feature>
<keyword evidence="5" id="KW-1185">Reference proteome</keyword>
<dbReference type="InterPro" id="IPR008979">
    <property type="entry name" value="Galactose-bd-like_sf"/>
</dbReference>
<dbReference type="SMART" id="SM00939">
    <property type="entry name" value="PepX_C"/>
    <property type="match status" value="1"/>
</dbReference>
<name>A0A7T4QZW9_9GAMM</name>
<evidence type="ECO:0000313" key="4">
    <source>
        <dbReference type="EMBL" id="QQD17850.1"/>
    </source>
</evidence>
<dbReference type="Proteomes" id="UP000596063">
    <property type="component" value="Chromosome"/>
</dbReference>
<gene>
    <name evidence="4" type="ORF">I6N98_16140</name>
</gene>
<dbReference type="Gene3D" id="2.60.120.260">
    <property type="entry name" value="Galactose-binding domain-like"/>
    <property type="match status" value="1"/>
</dbReference>
<accession>A0A7T4QZW9</accession>
<dbReference type="PROSITE" id="PS51257">
    <property type="entry name" value="PROKAR_LIPOPROTEIN"/>
    <property type="match status" value="1"/>
</dbReference>
<evidence type="ECO:0000256" key="2">
    <source>
        <dbReference type="SAM" id="SignalP"/>
    </source>
</evidence>
<dbReference type="RefSeq" id="WP_198569349.1">
    <property type="nucleotide sequence ID" value="NZ_CP066167.1"/>
</dbReference>
<proteinExistence type="predicted"/>
<sequence length="632" mass="66665">MKIISISTATLSTAMALLSALVFSSCGGSAQHSQSVATPSPEPSVQAFQRDCDVDIPLSDGTVLKANITRPDIPGTVPTILTMTVYNKDVIPATDGSCDPGSNPLTGNSAHLAEAGYAVMTVDVRGTGSSGGEWDIFGEQSRLDNAEVLDWIQAQPWSNGRVGATGCSALGVGALHTAIADSQRRAQGKPKAVYAVWADAGFPDWYRDVFGNGGNGQSGAALAPFALMGAGSVLGPVINASDPNSLLSLAEGVLPLGAVNTVIDGQLGGELAYNGPWFRERSAVDFAEQLAMPVAVTANLQDFDAVLRGSATLYHQLKKSKHRMLLSHPGGHCQTELEQVPKLGFGNRDQLVRAWFDRWLKDSKNGIDALPGINIFPNNGEQWIQGDSWPLEHSALQLYYLSGAVSGSALSLNDGSLYDSHEAASGSDTVLFQPLAGLCSASTASILGFLSGIFPELNLGPCATDNRLNELTQLTYTTAPVDEEIQLAGPITADLWASFAGNDGTLVATLSSVSPDGASQGIAIGWLRASSRALDEEQTRYDSARQVIQPFHPFTEEATKPVDPGTVKRYLVELVPSAATLPAGHRLRLTIATADTPAILPSVEQILTNAPTMTIHWGSEYPSAVLVPIIHR</sequence>
<dbReference type="InterPro" id="IPR000383">
    <property type="entry name" value="Xaa-Pro-like_dom"/>
</dbReference>
<dbReference type="Pfam" id="PF02129">
    <property type="entry name" value="Peptidase_S15"/>
    <property type="match status" value="1"/>
</dbReference>
<keyword evidence="1 4" id="KW-0378">Hydrolase</keyword>
<dbReference type="GO" id="GO:0008239">
    <property type="term" value="F:dipeptidyl-peptidase activity"/>
    <property type="evidence" value="ECO:0007669"/>
    <property type="project" value="InterPro"/>
</dbReference>
<dbReference type="InterPro" id="IPR013736">
    <property type="entry name" value="Xaa-Pro_dipept_C"/>
</dbReference>
<evidence type="ECO:0000259" key="3">
    <source>
        <dbReference type="SMART" id="SM00939"/>
    </source>
</evidence>
<feature type="domain" description="Xaa-Pro dipeptidyl-peptidase C-terminal" evidence="3">
    <location>
        <begin position="353"/>
        <end position="626"/>
    </location>
</feature>
<feature type="chain" id="PRO_5032506380" evidence="2">
    <location>
        <begin position="31"/>
        <end position="632"/>
    </location>
</feature>
<dbReference type="SUPFAM" id="SSF53474">
    <property type="entry name" value="alpha/beta-Hydrolases"/>
    <property type="match status" value="1"/>
</dbReference>
<dbReference type="InterPro" id="IPR029058">
    <property type="entry name" value="AB_hydrolase_fold"/>
</dbReference>
<protein>
    <submittedName>
        <fullName evidence="4">CocE/NonD family hydrolase</fullName>
    </submittedName>
</protein>